<evidence type="ECO:0000256" key="11">
    <source>
        <dbReference type="SAM" id="SignalP"/>
    </source>
</evidence>
<dbReference type="FunFam" id="3.20.20.80:FF:000023">
    <property type="entry name" value="heparanase-like protein 3"/>
    <property type="match status" value="1"/>
</dbReference>
<dbReference type="InterPro" id="IPR005199">
    <property type="entry name" value="Glyco_hydro_79"/>
</dbReference>
<evidence type="ECO:0000256" key="6">
    <source>
        <dbReference type="ARBA" id="ARBA00023136"/>
    </source>
</evidence>
<dbReference type="GO" id="GO:0016787">
    <property type="term" value="F:hydrolase activity"/>
    <property type="evidence" value="ECO:0007669"/>
    <property type="project" value="UniProtKB-KW"/>
</dbReference>
<comment type="similarity">
    <text evidence="2">Belongs to the glycosyl hydrolase 79 family.</text>
</comment>
<keyword evidence="3" id="KW-0964">Secreted</keyword>
<gene>
    <name evidence="12" type="ORF">Fmac_025215</name>
</gene>
<evidence type="ECO:0000256" key="8">
    <source>
        <dbReference type="ARBA" id="ARBA00023228"/>
    </source>
</evidence>
<evidence type="ECO:0000256" key="1">
    <source>
        <dbReference type="ARBA" id="ARBA00004613"/>
    </source>
</evidence>
<organism evidence="12 13">
    <name type="scientific">Flemingia macrophylla</name>
    <dbReference type="NCBI Taxonomy" id="520843"/>
    <lineage>
        <taxon>Eukaryota</taxon>
        <taxon>Viridiplantae</taxon>
        <taxon>Streptophyta</taxon>
        <taxon>Embryophyta</taxon>
        <taxon>Tracheophyta</taxon>
        <taxon>Spermatophyta</taxon>
        <taxon>Magnoliopsida</taxon>
        <taxon>eudicotyledons</taxon>
        <taxon>Gunneridae</taxon>
        <taxon>Pentapetalae</taxon>
        <taxon>rosids</taxon>
        <taxon>fabids</taxon>
        <taxon>Fabales</taxon>
        <taxon>Fabaceae</taxon>
        <taxon>Papilionoideae</taxon>
        <taxon>50 kb inversion clade</taxon>
        <taxon>NPAAA clade</taxon>
        <taxon>indigoferoid/millettioid clade</taxon>
        <taxon>Phaseoleae</taxon>
        <taxon>Flemingia</taxon>
    </lineage>
</organism>
<dbReference type="GO" id="GO:0005576">
    <property type="term" value="C:extracellular region"/>
    <property type="evidence" value="ECO:0007669"/>
    <property type="project" value="UniProtKB-SubCell"/>
</dbReference>
<feature type="chain" id="PRO_5044831939" description="Heparanase-like protein 2" evidence="11">
    <location>
        <begin position="24"/>
        <end position="922"/>
    </location>
</feature>
<dbReference type="Proteomes" id="UP001603857">
    <property type="component" value="Unassembled WGS sequence"/>
</dbReference>
<dbReference type="GO" id="GO:0005765">
    <property type="term" value="C:lysosomal membrane"/>
    <property type="evidence" value="ECO:0007669"/>
    <property type="project" value="UniProtKB-SubCell"/>
</dbReference>
<dbReference type="EMBL" id="JBGMDY010000008">
    <property type="protein sequence ID" value="KAL2326157.1"/>
    <property type="molecule type" value="Genomic_DNA"/>
</dbReference>
<keyword evidence="8" id="KW-0458">Lysosome</keyword>
<dbReference type="Pfam" id="PF03662">
    <property type="entry name" value="Glyco_hydro_79n"/>
    <property type="match status" value="2"/>
</dbReference>
<comment type="caution">
    <text evidence="12">The sequence shown here is derived from an EMBL/GenBank/DDBJ whole genome shotgun (WGS) entry which is preliminary data.</text>
</comment>
<feature type="signal peptide" evidence="11">
    <location>
        <begin position="1"/>
        <end position="23"/>
    </location>
</feature>
<sequence length="922" mass="102589">MKDVKVSLCYLVLFLFSLSSIEDVKLVVKGVTSIATTDNNFICATLDWWPANKCDYGDCPWGQTGILNMDLSNKILTNAIKAFNPLRIRLGGSVEDHIVYQFGKQKKCPHFKKKEGGLFGFSTACLPKKRWDEVHDFFNKTGVKLSFGLNALTGKKNSVEDKLSWVGNWNPKNAISLMKYTISKGYKIDSYELGNELCAEGIGARVDSVQYAKDITRLRHIVNLLYPDASRRPKVLGPGGFYGKEWFQSLLLNVAPGVVDGVTHHIYNLGAGVDKDLINKIQDPYFLSQVVETFKSVAQAVKEFTPWAAPWVGKAGGAYNSGSKDVSHTFVNGFWYLDQLGMTSTLNHKVYCRQTLVGGNYGLLNTTTFIPNPDYYGALLWHRLMGSKVLSVSHKGSPFLRAYAHCSKNRPGVTVIFINMSNSTTFNISLVDDMNLNPILETLLGRVQKTMREEYHMTPKDGNIQSDVVLLNGTPLQLTKSLDIPEMKPQLVDASSPIIAKPDSIIFIHTNGLRHQHVDNKHKVDLSSKILTNAIKAFNPLRIRLGGSVEDQIVYQFGKQKKCPHFKRKEGGLFGFSTTCLPKKRWDEVHDFFNKTGVKLSFGFNALTGKKNSMEDKLNWVGNWNPKNAISLMKYTISKGYKIDSYKLENELCSEGIGARVDSVRYAKEITRLRHIVNLLYPNASRRPKVLGLGGFYGKEWFQSFLLNVAPGVVDGVTHHIYNLGAGVDKDLINKIQDPYFLSQVAETFKSVAQAVKKFTPWAAPWVGEAGGAYNSGSKDVSRTFVNGFCKVLSVSHEGSPFLRAYAHCSKNRPGVTVLLINMSNSTTFNISLVDDMNLNPILETLPGRVQNTMREEYHLTPKDGNIQSDVVLLNGTPLQLTKSLDIPEMKPQVVDASSPIIAKPDSIIFIHTNGLKAPTCG</sequence>
<reference evidence="12 13" key="1">
    <citation type="submission" date="2024-08" db="EMBL/GenBank/DDBJ databases">
        <title>Insights into the chromosomal genome structure of Flemingia macrophylla.</title>
        <authorList>
            <person name="Ding Y."/>
            <person name="Zhao Y."/>
            <person name="Bi W."/>
            <person name="Wu M."/>
            <person name="Zhao G."/>
            <person name="Gong Y."/>
            <person name="Li W."/>
            <person name="Zhang P."/>
        </authorList>
    </citation>
    <scope>NUCLEOTIDE SEQUENCE [LARGE SCALE GENOMIC DNA]</scope>
    <source>
        <strain evidence="12">DYQJB</strain>
        <tissue evidence="12">Leaf</tissue>
    </source>
</reference>
<name>A0ABD1LRK1_9FABA</name>
<dbReference type="PANTHER" id="PTHR14363:SF13">
    <property type="entry name" value="OS07G0598400 PROTEIN"/>
    <property type="match status" value="1"/>
</dbReference>
<keyword evidence="4 11" id="KW-0732">Signal</keyword>
<accession>A0ABD1LRK1</accession>
<dbReference type="PANTHER" id="PTHR14363">
    <property type="entry name" value="HEPARANASE-RELATED"/>
    <property type="match status" value="1"/>
</dbReference>
<evidence type="ECO:0000256" key="3">
    <source>
        <dbReference type="ARBA" id="ARBA00022525"/>
    </source>
</evidence>
<keyword evidence="6" id="KW-0472">Membrane</keyword>
<keyword evidence="7" id="KW-0325">Glycoprotein</keyword>
<evidence type="ECO:0000313" key="12">
    <source>
        <dbReference type="EMBL" id="KAL2326157.1"/>
    </source>
</evidence>
<keyword evidence="5" id="KW-0378">Hydrolase</keyword>
<comment type="subcellular location">
    <subcellularLocation>
        <location evidence="9">Lysosome membrane</location>
        <topology evidence="9">Peripheral membrane protein</topology>
    </subcellularLocation>
    <subcellularLocation>
        <location evidence="1">Secreted</location>
    </subcellularLocation>
</comment>
<evidence type="ECO:0000256" key="2">
    <source>
        <dbReference type="ARBA" id="ARBA00009800"/>
    </source>
</evidence>
<dbReference type="InterPro" id="IPR017853">
    <property type="entry name" value="GH"/>
</dbReference>
<dbReference type="AlphaFoldDB" id="A0ABD1LRK1"/>
<evidence type="ECO:0000256" key="10">
    <source>
        <dbReference type="ARBA" id="ARBA00055929"/>
    </source>
</evidence>
<evidence type="ECO:0008006" key="14">
    <source>
        <dbReference type="Google" id="ProtNLM"/>
    </source>
</evidence>
<evidence type="ECO:0000313" key="13">
    <source>
        <dbReference type="Proteomes" id="UP001603857"/>
    </source>
</evidence>
<dbReference type="SUPFAM" id="SSF51445">
    <property type="entry name" value="(Trans)glycosidases"/>
    <property type="match status" value="2"/>
</dbReference>
<protein>
    <recommendedName>
        <fullName evidence="14">Heparanase-like protein 2</fullName>
    </recommendedName>
</protein>
<evidence type="ECO:0000256" key="4">
    <source>
        <dbReference type="ARBA" id="ARBA00022729"/>
    </source>
</evidence>
<dbReference type="Gene3D" id="3.20.20.80">
    <property type="entry name" value="Glycosidases"/>
    <property type="match status" value="2"/>
</dbReference>
<proteinExistence type="inferred from homology"/>
<keyword evidence="13" id="KW-1185">Reference proteome</keyword>
<evidence type="ECO:0000256" key="7">
    <source>
        <dbReference type="ARBA" id="ARBA00023180"/>
    </source>
</evidence>
<evidence type="ECO:0000256" key="9">
    <source>
        <dbReference type="ARBA" id="ARBA00023765"/>
    </source>
</evidence>
<evidence type="ECO:0000256" key="5">
    <source>
        <dbReference type="ARBA" id="ARBA00022801"/>
    </source>
</evidence>
<comment type="function">
    <text evidence="10">Endoglycosidase which is a cell surface and extracellular matrix-degrading enzyme. Cleaves heparan sulfate proteoglycans (HSPGs) into heparan sulfate side chains and core proteoglycans.</text>
</comment>